<gene>
    <name evidence="2" type="ORF">FD41_GL001187</name>
    <name evidence="1" type="ORF">JCM14108_2781</name>
</gene>
<dbReference type="PATRIC" id="fig|1423743.5.peg.1229"/>
<keyword evidence="1" id="KW-0808">Transferase</keyword>
<dbReference type="Gene3D" id="3.30.420.300">
    <property type="entry name" value="2-keto-3-deoxy-galactonokinase, substrate binding domain"/>
    <property type="match status" value="1"/>
</dbReference>
<dbReference type="Gene3D" id="3.30.420.310">
    <property type="entry name" value="2-keto-3-deoxy-galactonokinase, C-terminal domain"/>
    <property type="match status" value="1"/>
</dbReference>
<dbReference type="EMBL" id="BAKI01000043">
    <property type="protein sequence ID" value="GAF37724.1"/>
    <property type="molecule type" value="Genomic_DNA"/>
</dbReference>
<reference evidence="2 4" key="2">
    <citation type="journal article" date="2015" name="Genome Announc.">
        <title>Expanding the biotechnology potential of lactobacilli through comparative genomics of 213 strains and associated genera.</title>
        <authorList>
            <person name="Sun Z."/>
            <person name="Harris H.M."/>
            <person name="McCann A."/>
            <person name="Guo C."/>
            <person name="Argimon S."/>
            <person name="Zhang W."/>
            <person name="Yang X."/>
            <person name="Jeffery I.B."/>
            <person name="Cooney J.C."/>
            <person name="Kagawa T.F."/>
            <person name="Liu W."/>
            <person name="Song Y."/>
            <person name="Salvetti E."/>
            <person name="Wrobel A."/>
            <person name="Rasinkangas P."/>
            <person name="Parkhill J."/>
            <person name="Rea M.C."/>
            <person name="O'Sullivan O."/>
            <person name="Ritari J."/>
            <person name="Douillard F.P."/>
            <person name="Paul Ross R."/>
            <person name="Yang R."/>
            <person name="Briner A.E."/>
            <person name="Felis G.E."/>
            <person name="de Vos W.M."/>
            <person name="Barrangou R."/>
            <person name="Klaenhammer T.R."/>
            <person name="Caufield P.W."/>
            <person name="Cui Y."/>
            <person name="Zhang H."/>
            <person name="O'Toole P.W."/>
        </authorList>
    </citation>
    <scope>NUCLEOTIDE SEQUENCE [LARGE SCALE GENOMIC DNA]</scope>
    <source>
        <strain evidence="2 4">DSM 18382</strain>
    </source>
</reference>
<dbReference type="EMBL" id="AZFY01000020">
    <property type="protein sequence ID" value="KRM11709.1"/>
    <property type="molecule type" value="Genomic_DNA"/>
</dbReference>
<dbReference type="GO" id="GO:0008671">
    <property type="term" value="F:2-dehydro-3-deoxygalactonokinase activity"/>
    <property type="evidence" value="ECO:0007669"/>
    <property type="project" value="InterPro"/>
</dbReference>
<dbReference type="InterPro" id="IPR042257">
    <property type="entry name" value="DGOK_C"/>
</dbReference>
<evidence type="ECO:0000313" key="4">
    <source>
        <dbReference type="Proteomes" id="UP000051966"/>
    </source>
</evidence>
<dbReference type="Proteomes" id="UP000019488">
    <property type="component" value="Unassembled WGS sequence"/>
</dbReference>
<dbReference type="Pfam" id="PF05035">
    <property type="entry name" value="DGOK"/>
    <property type="match status" value="1"/>
</dbReference>
<dbReference type="GO" id="GO:0034194">
    <property type="term" value="P:D-galactonate catabolic process"/>
    <property type="evidence" value="ECO:0007669"/>
    <property type="project" value="InterPro"/>
</dbReference>
<evidence type="ECO:0000313" key="1">
    <source>
        <dbReference type="EMBL" id="GAF37724.1"/>
    </source>
</evidence>
<organism evidence="1 3">
    <name type="scientific">Lentilactobacillus farraginis DSM 18382 = JCM 14108</name>
    <dbReference type="NCBI Taxonomy" id="1423743"/>
    <lineage>
        <taxon>Bacteria</taxon>
        <taxon>Bacillati</taxon>
        <taxon>Bacillota</taxon>
        <taxon>Bacilli</taxon>
        <taxon>Lactobacillales</taxon>
        <taxon>Lactobacillaceae</taxon>
        <taxon>Lentilactobacillus</taxon>
    </lineage>
</organism>
<comment type="caution">
    <text evidence="1">The sequence shown here is derived from an EMBL/GenBank/DDBJ whole genome shotgun (WGS) entry which is preliminary data.</text>
</comment>
<dbReference type="RefSeq" id="WP_035180985.1">
    <property type="nucleotide sequence ID" value="NZ_AZFY01000020.1"/>
</dbReference>
<dbReference type="InterPro" id="IPR042258">
    <property type="entry name" value="DGOK_N"/>
</dbReference>
<name>X0PBS6_9LACO</name>
<evidence type="ECO:0000313" key="3">
    <source>
        <dbReference type="Proteomes" id="UP000019488"/>
    </source>
</evidence>
<sequence length="339" mass="37044">MKTVITIDTGTTNTRVVLWQDYEPVSISKRPIGVRNTAISGNKKELQGAVRESIREVLSKQDGINKDDLVVIASGMITSNLGLVEIPHLKAPVGLSDLAEGMRQVLIPEVFDQPIWFIPGVKNDDQELTPESIVDMDVMRGEEVEAIGAMESLQISKPSLIILPGSHTKIIKTNAQKQIVGSITSMTGEILDLLTKKSVLADSVNEHFIDKIDRNCLILGAQTAEKNGLGRTTFTVRLLGMYTDYNRNQRANYLLGAVLANDLVALKKTCSFNVEADTPVIIIGKPGLRDALKILIEADTDLSEKVYTEEIQDLAGRGAIQIAKGRKIFELSGGKSHEN</sequence>
<accession>X0PBS6</accession>
<dbReference type="Proteomes" id="UP000051966">
    <property type="component" value="Unassembled WGS sequence"/>
</dbReference>
<dbReference type="OrthoDB" id="256574at2"/>
<dbReference type="CDD" id="cd24012">
    <property type="entry name" value="ASKHA_NBD_KDGal-kinase"/>
    <property type="match status" value="1"/>
</dbReference>
<keyword evidence="4" id="KW-1185">Reference proteome</keyword>
<keyword evidence="1" id="KW-0418">Kinase</keyword>
<dbReference type="AlphaFoldDB" id="X0PBS6"/>
<proteinExistence type="predicted"/>
<dbReference type="STRING" id="1423743.FD41_GL001187"/>
<evidence type="ECO:0000313" key="2">
    <source>
        <dbReference type="EMBL" id="KRM11709.1"/>
    </source>
</evidence>
<dbReference type="InterPro" id="IPR007729">
    <property type="entry name" value="DGOK"/>
</dbReference>
<reference evidence="1" key="1">
    <citation type="journal article" date="2014" name="Genome Announc.">
        <title>Draft Genome Sequences of Two Lactobacillus Strains, L. farraginis JCM 14108T and L. composti JCM 14202T, Isolated from Compost of Distilled Shochu Residue.</title>
        <authorList>
            <person name="Yuki M."/>
            <person name="Oshima K."/>
            <person name="Suda W."/>
            <person name="Kitahara M."/>
            <person name="Kitamura K."/>
            <person name="Iida T."/>
            <person name="Hattori M."/>
            <person name="Ohkuma M."/>
        </authorList>
    </citation>
    <scope>NUCLEOTIDE SEQUENCE [LARGE SCALE GENOMIC DNA]</scope>
    <source>
        <strain evidence="1">JCM 14108</strain>
    </source>
</reference>
<protein>
    <submittedName>
        <fullName evidence="1">2-dehydro-3-deoxygalactonokinase</fullName>
    </submittedName>
</protein>